<keyword evidence="2" id="KW-1185">Reference proteome</keyword>
<organism evidence="1 2">
    <name type="scientific">Trichoderma harzianum CBS 226.95</name>
    <dbReference type="NCBI Taxonomy" id="983964"/>
    <lineage>
        <taxon>Eukaryota</taxon>
        <taxon>Fungi</taxon>
        <taxon>Dikarya</taxon>
        <taxon>Ascomycota</taxon>
        <taxon>Pezizomycotina</taxon>
        <taxon>Sordariomycetes</taxon>
        <taxon>Hypocreomycetidae</taxon>
        <taxon>Hypocreales</taxon>
        <taxon>Hypocreaceae</taxon>
        <taxon>Trichoderma</taxon>
    </lineage>
</organism>
<evidence type="ECO:0000313" key="2">
    <source>
        <dbReference type="Proteomes" id="UP000241690"/>
    </source>
</evidence>
<dbReference type="GeneID" id="36626666"/>
<sequence length="210" mass="22875">MISQTEHTRLISTTKGVKYTNLSACQKILSRQKLVIPPNGSPTSASWKKSTPPWWPLGLSRLSKKRGKTYRSQDYGFGVGVLEIWCGCGYNLNHGDCDAAVNELKRQTGGGQSIALGLAFYAIRGGVVAFSCATWPDSNDTYGDPFEWDVEEITLSLAAITKLCGWYVAGTANYMDWAPTDWNSPLIGYMQYFNGLDFCKAANGAAAGSC</sequence>
<gene>
    <name evidence="1" type="ORF">M431DRAFT_502116</name>
</gene>
<name>A0A2T4AS59_TRIHA</name>
<dbReference type="STRING" id="983964.A0A2T4AS59"/>
<evidence type="ECO:0000313" key="1">
    <source>
        <dbReference type="EMBL" id="PTB59909.1"/>
    </source>
</evidence>
<dbReference type="RefSeq" id="XP_024779586.1">
    <property type="nucleotide sequence ID" value="XM_024918097.1"/>
</dbReference>
<dbReference type="Proteomes" id="UP000241690">
    <property type="component" value="Unassembled WGS sequence"/>
</dbReference>
<dbReference type="EMBL" id="KZ679675">
    <property type="protein sequence ID" value="PTB59909.1"/>
    <property type="molecule type" value="Genomic_DNA"/>
</dbReference>
<protein>
    <submittedName>
        <fullName evidence="1">Uncharacterized protein</fullName>
    </submittedName>
</protein>
<accession>A0A2T4AS59</accession>
<proteinExistence type="predicted"/>
<dbReference type="AlphaFoldDB" id="A0A2T4AS59"/>
<reference evidence="1 2" key="1">
    <citation type="submission" date="2016-07" db="EMBL/GenBank/DDBJ databases">
        <title>Multiple horizontal gene transfer events from other fungi enriched the ability of initially mycotrophic Trichoderma (Ascomycota) to feed on dead plant biomass.</title>
        <authorList>
            <consortium name="DOE Joint Genome Institute"/>
            <person name="Aerts A."/>
            <person name="Atanasova L."/>
            <person name="Chenthamara K."/>
            <person name="Zhang J."/>
            <person name="Grujic M."/>
            <person name="Henrissat B."/>
            <person name="Kuo A."/>
            <person name="Salamov A."/>
            <person name="Lipzen A."/>
            <person name="Labutti K."/>
            <person name="Barry K."/>
            <person name="Miao Y."/>
            <person name="Rahimi M.J."/>
            <person name="Shen Q."/>
            <person name="Grigoriev I.V."/>
            <person name="Kubicek C.P."/>
            <person name="Druzhinina I.S."/>
        </authorList>
    </citation>
    <scope>NUCLEOTIDE SEQUENCE [LARGE SCALE GENOMIC DNA]</scope>
    <source>
        <strain evidence="1 2">CBS 226.95</strain>
    </source>
</reference>